<dbReference type="Pfam" id="PF25987">
    <property type="entry name" value="PRRT3"/>
    <property type="match status" value="1"/>
</dbReference>
<feature type="transmembrane region" description="Helical" evidence="8">
    <location>
        <begin position="685"/>
        <end position="706"/>
    </location>
</feature>
<gene>
    <name evidence="11 12" type="primary">LOC111087221</name>
</gene>
<dbReference type="PANTHER" id="PTHR35578">
    <property type="entry name" value="PROLINE-RICH TRANSMEMBRANE PROTEIN 4-RELATED"/>
    <property type="match status" value="1"/>
</dbReference>
<feature type="domain" description="Proline-rich transmembrane protein 3/4" evidence="9">
    <location>
        <begin position="663"/>
        <end position="962"/>
    </location>
</feature>
<reference evidence="11 12" key="1">
    <citation type="submission" date="2025-05" db="UniProtKB">
        <authorList>
            <consortium name="RefSeq"/>
        </authorList>
    </citation>
    <scope>IDENTIFICATION</scope>
    <source>
        <tissue evidence="11 12">Muscle</tissue>
    </source>
</reference>
<keyword evidence="10" id="KW-1185">Reference proteome</keyword>
<dbReference type="PANTHER" id="PTHR35578:SF6">
    <property type="entry name" value="PROLINE-RICH TRANSMEMBRANE PROTEIN 4"/>
    <property type="match status" value="1"/>
</dbReference>
<dbReference type="GeneID" id="111087221"/>
<evidence type="ECO:0000313" key="12">
    <source>
        <dbReference type="RefSeq" id="XP_022248856.1"/>
    </source>
</evidence>
<feature type="compositionally biased region" description="Acidic residues" evidence="7">
    <location>
        <begin position="1126"/>
        <end position="1137"/>
    </location>
</feature>
<evidence type="ECO:0000259" key="9">
    <source>
        <dbReference type="Pfam" id="PF25987"/>
    </source>
</evidence>
<evidence type="ECO:0000256" key="8">
    <source>
        <dbReference type="SAM" id="Phobius"/>
    </source>
</evidence>
<evidence type="ECO:0000256" key="4">
    <source>
        <dbReference type="ARBA" id="ARBA00022729"/>
    </source>
</evidence>
<feature type="transmembrane region" description="Helical" evidence="8">
    <location>
        <begin position="752"/>
        <end position="774"/>
    </location>
</feature>
<sequence>MALLTMQSNRVFRFWWALLTSFLSLYNTFVLADIDTTLYDSRKMPSDSFSHSELINFEGSGVQEYNYNGEDPSTSSGSFLDSWNMERLEQALATILAKFSSADSASKETSEHEVESSFIDLRNEDFIENQTKPVVISLEPPTQQSTVDSELTSFDQQNFSKDDDVGSSPGVYDFSESWPGIVSDYNRENGKTTDSVTTSTQTVDSSHQNINYTKIMYESTTVPNNIKEIALTPHDIHISSLSWEDLLSSSSFQPSTPLENLTVSTENLSVITTEKESDSVFHRVKNDYNLGLKTPDSSTEITRNSHTLWPGGQSFENKETTDYILQPVTKSITQAPTVTSSVYTSSNFKDSTQTSAAGSSLFYSLDTYLTDTSTEVTQLSQHDVIEASSSSPGPEHPVTTVKSISYSDSPTKMFLESALTVLLPLTTSSEEETSVRSKEILSSSIKEYHVDSSETTVQHPQFEKDVKNQPSYSVTPKILVTITETPYVFHTKPSDVIFLSTWKNNPVSHTTETQVKTETEEPTPLYTNLYVKPKSDLSFPFHKTLYPSKNIDGSQANEPVKVLQTSTGPPDTEKTIQLFKTSTDFPKPLATGHPAVLWEKHTLSPNENTQRTLSSSLQNIDKQLNDPPYGGPNIILPNIIETFQKPKVPREDTPEEPVTEPPIPFAEPGPAWKKAKITWGLAWDVHVYMMGSLFTLLAVYSFVSVLRLKTFVRLLSRGYFMSLNIMMFFMGVSRAVYLLYDPYNLQGKYPAVLAYFVFNSGYPFLTSAFSILFLALLQATKVELLSPKIQKPSILAGIIIFHFSFSLTTDILVGSFVKAGILLFVCQVMFCMWSLFLSVGYFHIFSKLYRAALRKQSEMIRVTFTKLHIDGAKLPKKLPRPTLGLAVKVTLVTAVFGLMMTALQLYGIIRVYSVFVKNKPEPWPWWAYQLGCRILELAMCLTMSFIATQPMRHFESSDGKCCNLLLWFPCNVFIGCCCKGEEMDYEAYSYYYANYQGIRNGAFNNASFDDPRRWEQGNSLPIIRTFSVEADDTVPLKSLPNRSRPNENRTNPSEICLLTSQKANHISCSTNDDLSNSLKTVVPLGTMSSASDSRLAGDKPPSMLYKEKGIIRFRREGDPEQPMEFTDQEDGSIEDLSNEDNESTKAYAGSSVHTLFVDNVESAPLSPFFQSGCHPRFKRMSRCSLETTDNSVNLSSEQLSNMASRNGLSGSALDFHLRKYGSTCSSESAANSFDVTFFLNPPSEEQNKIEHKLDENDENKDRVNGYDVMLRSFSPLAERIRQHQELPLTLNLSNRKGYRAVQVNVACGTDDITPDSAVYLDLQLSQNNNCEQENAPSVVVSNVKRAPFSHSMNDLTKSNANSPTSETNSKCKRSSRGFLNKLKGSTFSLNTNMNGYEPLESDECSPRRRMSSKGSRPEGKIRRVSSDRRPFSTSECYYGTNIEYKDDGSFGELHHVDSGLLRDSPDVILQIDEAAQTDPLEVQEGIMTICSEIGRLGRSQEILSPGVMYLTD</sequence>
<keyword evidence="5 8" id="KW-1133">Transmembrane helix</keyword>
<name>A0ABM1SZ00_LIMPO</name>
<evidence type="ECO:0000256" key="2">
    <source>
        <dbReference type="ARBA" id="ARBA00022553"/>
    </source>
</evidence>
<feature type="region of interest" description="Disordered" evidence="7">
    <location>
        <begin position="1389"/>
        <end position="1426"/>
    </location>
</feature>
<feature type="compositionally biased region" description="Basic and acidic residues" evidence="7">
    <location>
        <begin position="1415"/>
        <end position="1426"/>
    </location>
</feature>
<comment type="subcellular location">
    <subcellularLocation>
        <location evidence="1">Membrane</location>
        <topology evidence="1">Multi-pass membrane protein</topology>
    </subcellularLocation>
</comment>
<protein>
    <submittedName>
        <fullName evidence="11 12">Uncharacterized protein LOC111087221</fullName>
    </submittedName>
</protein>
<keyword evidence="2" id="KW-0597">Phosphoprotein</keyword>
<dbReference type="Proteomes" id="UP000694941">
    <property type="component" value="Unplaced"/>
</dbReference>
<feature type="transmembrane region" description="Helical" evidence="8">
    <location>
        <begin position="819"/>
        <end position="845"/>
    </location>
</feature>
<feature type="transmembrane region" description="Helical" evidence="8">
    <location>
        <begin position="718"/>
        <end position="740"/>
    </location>
</feature>
<dbReference type="RefSeq" id="XP_022248855.1">
    <property type="nucleotide sequence ID" value="XM_022393147.1"/>
</dbReference>
<evidence type="ECO:0000256" key="6">
    <source>
        <dbReference type="ARBA" id="ARBA00023136"/>
    </source>
</evidence>
<accession>A0ABM1SZ00</accession>
<keyword evidence="4" id="KW-0732">Signal</keyword>
<feature type="region of interest" description="Disordered" evidence="7">
    <location>
        <begin position="1113"/>
        <end position="1137"/>
    </location>
</feature>
<dbReference type="RefSeq" id="XP_022248856.1">
    <property type="nucleotide sequence ID" value="XM_022393148.1"/>
</dbReference>
<evidence type="ECO:0000256" key="3">
    <source>
        <dbReference type="ARBA" id="ARBA00022692"/>
    </source>
</evidence>
<evidence type="ECO:0000256" key="1">
    <source>
        <dbReference type="ARBA" id="ARBA00004141"/>
    </source>
</evidence>
<evidence type="ECO:0000256" key="7">
    <source>
        <dbReference type="SAM" id="MobiDB-lite"/>
    </source>
</evidence>
<dbReference type="InterPro" id="IPR059081">
    <property type="entry name" value="PRRT3-4"/>
</dbReference>
<feature type="transmembrane region" description="Helical" evidence="8">
    <location>
        <begin position="794"/>
        <end position="813"/>
    </location>
</feature>
<keyword evidence="6 8" id="KW-0472">Membrane</keyword>
<evidence type="ECO:0000256" key="5">
    <source>
        <dbReference type="ARBA" id="ARBA00022989"/>
    </source>
</evidence>
<proteinExistence type="predicted"/>
<evidence type="ECO:0000313" key="10">
    <source>
        <dbReference type="Proteomes" id="UP000694941"/>
    </source>
</evidence>
<dbReference type="InterPro" id="IPR052836">
    <property type="entry name" value="PRRT_domain-containing"/>
</dbReference>
<organism evidence="10 12">
    <name type="scientific">Limulus polyphemus</name>
    <name type="common">Atlantic horseshoe crab</name>
    <dbReference type="NCBI Taxonomy" id="6850"/>
    <lineage>
        <taxon>Eukaryota</taxon>
        <taxon>Metazoa</taxon>
        <taxon>Ecdysozoa</taxon>
        <taxon>Arthropoda</taxon>
        <taxon>Chelicerata</taxon>
        <taxon>Merostomata</taxon>
        <taxon>Xiphosura</taxon>
        <taxon>Limulidae</taxon>
        <taxon>Limulus</taxon>
    </lineage>
</organism>
<evidence type="ECO:0000313" key="11">
    <source>
        <dbReference type="RefSeq" id="XP_022248855.1"/>
    </source>
</evidence>
<feature type="transmembrane region" description="Helical" evidence="8">
    <location>
        <begin position="883"/>
        <end position="906"/>
    </location>
</feature>
<feature type="region of interest" description="Disordered" evidence="7">
    <location>
        <begin position="1350"/>
        <end position="1375"/>
    </location>
</feature>
<keyword evidence="3 8" id="KW-0812">Transmembrane</keyword>
<feature type="compositionally biased region" description="Polar residues" evidence="7">
    <location>
        <begin position="1350"/>
        <end position="1368"/>
    </location>
</feature>